<dbReference type="Proteomes" id="UP001107558">
    <property type="component" value="Chromosome 2"/>
</dbReference>
<dbReference type="OrthoDB" id="10535690at2759"/>
<dbReference type="AlphaFoldDB" id="A0A9J6C9K6"/>
<evidence type="ECO:0000313" key="1">
    <source>
        <dbReference type="EMBL" id="KAG5678820.1"/>
    </source>
</evidence>
<keyword evidence="2" id="KW-1185">Reference proteome</keyword>
<reference evidence="1" key="1">
    <citation type="submission" date="2021-03" db="EMBL/GenBank/DDBJ databases">
        <title>Chromosome level genome of the anhydrobiotic midge Polypedilum vanderplanki.</title>
        <authorList>
            <person name="Yoshida Y."/>
            <person name="Kikawada T."/>
            <person name="Gusev O."/>
        </authorList>
    </citation>
    <scope>NUCLEOTIDE SEQUENCE</scope>
    <source>
        <strain evidence="1">NIAS01</strain>
        <tissue evidence="1">Whole body or cell culture</tissue>
    </source>
</reference>
<organism evidence="1 2">
    <name type="scientific">Polypedilum vanderplanki</name>
    <name type="common">Sleeping chironomid midge</name>
    <dbReference type="NCBI Taxonomy" id="319348"/>
    <lineage>
        <taxon>Eukaryota</taxon>
        <taxon>Metazoa</taxon>
        <taxon>Ecdysozoa</taxon>
        <taxon>Arthropoda</taxon>
        <taxon>Hexapoda</taxon>
        <taxon>Insecta</taxon>
        <taxon>Pterygota</taxon>
        <taxon>Neoptera</taxon>
        <taxon>Endopterygota</taxon>
        <taxon>Diptera</taxon>
        <taxon>Nematocera</taxon>
        <taxon>Chironomoidea</taxon>
        <taxon>Chironomidae</taxon>
        <taxon>Chironominae</taxon>
        <taxon>Polypedilum</taxon>
        <taxon>Polypedilum</taxon>
    </lineage>
</organism>
<gene>
    <name evidence="1" type="ORF">PVAND_008454</name>
</gene>
<name>A0A9J6C9K6_POLVA</name>
<sequence length="160" mass="17884">MEFKYCKIIFMVAFCCSYYSYDQVNAGGPSVESCEYYKNSFTELFSKMNSSVYITHDTAINKLNLYAAANKSQSAKEFSSGINSIANNARTKISGAIYDLFDEIAEIIPSYTSDDIANFVFSDNVPKYPLSCITNLHDIFYTFVLVDGDIDDLVSTLLSS</sequence>
<dbReference type="EMBL" id="JADBJN010000002">
    <property type="protein sequence ID" value="KAG5678820.1"/>
    <property type="molecule type" value="Genomic_DNA"/>
</dbReference>
<protein>
    <submittedName>
        <fullName evidence="1">Uncharacterized protein</fullName>
    </submittedName>
</protein>
<accession>A0A9J6C9K6</accession>
<evidence type="ECO:0000313" key="2">
    <source>
        <dbReference type="Proteomes" id="UP001107558"/>
    </source>
</evidence>
<proteinExistence type="predicted"/>
<comment type="caution">
    <text evidence="1">The sequence shown here is derived from an EMBL/GenBank/DDBJ whole genome shotgun (WGS) entry which is preliminary data.</text>
</comment>